<dbReference type="InterPro" id="IPR005118">
    <property type="entry name" value="TRCF_C"/>
</dbReference>
<protein>
    <recommendedName>
        <fullName evidence="9">Transcription-repair-coupling factor</fullName>
        <shortName evidence="9">TRCF</shortName>
        <ecNumber evidence="9">3.6.4.-</ecNumber>
    </recommendedName>
</protein>
<dbReference type="PROSITE" id="PS51192">
    <property type="entry name" value="HELICASE_ATP_BIND_1"/>
    <property type="match status" value="1"/>
</dbReference>
<keyword evidence="1 9" id="KW-0963">Cytoplasm</keyword>
<comment type="subcellular location">
    <subcellularLocation>
        <location evidence="9">Cytoplasm</location>
    </subcellularLocation>
</comment>
<keyword evidence="8 9" id="KW-0234">DNA repair</keyword>
<evidence type="ECO:0000256" key="2">
    <source>
        <dbReference type="ARBA" id="ARBA00022741"/>
    </source>
</evidence>
<dbReference type="RefSeq" id="WP_089182367.1">
    <property type="nucleotide sequence ID" value="NZ_CP043427.1"/>
</dbReference>
<dbReference type="EMBL" id="UFVD01000001">
    <property type="protein sequence ID" value="SUX09541.1"/>
    <property type="molecule type" value="Genomic_DNA"/>
</dbReference>
<dbReference type="GO" id="GO:0005737">
    <property type="term" value="C:cytoplasm"/>
    <property type="evidence" value="ECO:0007669"/>
    <property type="project" value="UniProtKB-SubCell"/>
</dbReference>
<dbReference type="SUPFAM" id="SSF141259">
    <property type="entry name" value="CarD-like"/>
    <property type="match status" value="1"/>
</dbReference>
<keyword evidence="5" id="KW-0347">Helicase</keyword>
<proteinExistence type="inferred from homology"/>
<evidence type="ECO:0000313" key="10">
    <source>
        <dbReference type="EMBL" id="SUX09541.1"/>
    </source>
</evidence>
<reference evidence="10 11" key="1">
    <citation type="submission" date="2018-06" db="EMBL/GenBank/DDBJ databases">
        <authorList>
            <consortium name="Pathogen Informatics"/>
            <person name="Doyle S."/>
        </authorList>
    </citation>
    <scope>NUCLEOTIDE SEQUENCE [LARGE SCALE GENOMIC DNA]</scope>
    <source>
        <strain evidence="10 11">NCTC12475</strain>
    </source>
</reference>
<dbReference type="GO" id="GO:0016787">
    <property type="term" value="F:hydrolase activity"/>
    <property type="evidence" value="ECO:0007669"/>
    <property type="project" value="UniProtKB-KW"/>
</dbReference>
<dbReference type="InterPro" id="IPR047112">
    <property type="entry name" value="RecG/Mfd"/>
</dbReference>
<dbReference type="SUPFAM" id="SSF143517">
    <property type="entry name" value="TRCF domain-like"/>
    <property type="match status" value="1"/>
</dbReference>
<dbReference type="Gene3D" id="3.90.1150.50">
    <property type="entry name" value="Transcription-repair-coupling factor, D7 domain"/>
    <property type="match status" value="1"/>
</dbReference>
<evidence type="ECO:0000256" key="7">
    <source>
        <dbReference type="ARBA" id="ARBA00023125"/>
    </source>
</evidence>
<evidence type="ECO:0000256" key="3">
    <source>
        <dbReference type="ARBA" id="ARBA00022763"/>
    </source>
</evidence>
<dbReference type="GeneID" id="93090535"/>
<dbReference type="InterPro" id="IPR004576">
    <property type="entry name" value="Mfd"/>
</dbReference>
<dbReference type="GO" id="GO:0005524">
    <property type="term" value="F:ATP binding"/>
    <property type="evidence" value="ECO:0007669"/>
    <property type="project" value="UniProtKB-UniRule"/>
</dbReference>
<dbReference type="Gene3D" id="2.40.10.170">
    <property type="match status" value="1"/>
</dbReference>
<dbReference type="CDD" id="cd17991">
    <property type="entry name" value="DEXHc_TRCF"/>
    <property type="match status" value="1"/>
</dbReference>
<dbReference type="GO" id="GO:0003684">
    <property type="term" value="F:damaged DNA binding"/>
    <property type="evidence" value="ECO:0007669"/>
    <property type="project" value="InterPro"/>
</dbReference>
<dbReference type="SMART" id="SM00490">
    <property type="entry name" value="HELICc"/>
    <property type="match status" value="1"/>
</dbReference>
<dbReference type="SMART" id="SM00487">
    <property type="entry name" value="DEXDc"/>
    <property type="match status" value="1"/>
</dbReference>
<dbReference type="OrthoDB" id="9804325at2"/>
<comment type="similarity">
    <text evidence="9">In the C-terminal section; belongs to the helicase family. RecG subfamily.</text>
</comment>
<evidence type="ECO:0000256" key="1">
    <source>
        <dbReference type="ARBA" id="ARBA00022490"/>
    </source>
</evidence>
<dbReference type="InterPro" id="IPR003711">
    <property type="entry name" value="CarD-like/TRCF_RID"/>
</dbReference>
<dbReference type="InterPro" id="IPR036101">
    <property type="entry name" value="CarD-like/TRCF_RID_sf"/>
</dbReference>
<dbReference type="STRING" id="32024.GCA_000788295_00220"/>
<sequence length="986" mass="112296">MQSEIYEFCLEKNDFDIIVCDDDKEASVISDVVSYCGIEAYRLPDFRASFGDDLRPFNAELFEISSVLNSFYKSSSKKLLISPIRTLLNKLPSKSHFHTINLNFADKIDLNSFKEEILRFGYNIVDIVESEAEVSFRGEIIDIFCIGKEKPFRVLLNDDEIESIRYYNPSTQKSDKIELESIEISPFLAYLSKNEYENVTNKISQMQSDAFVNDLNSLGFWAIEGFENYFDKFKVILANDINLQDIITDTDLSFLKKLPVIKEAKNFKDLNTTLSKEFLEFHKDKKITILSKNDGIFKSYELDCFSNVNLKISPYVVNLISKDEIILSLNKFEKKKRVRKSSLVLDELNSGDLVVHEDYGIGKFESLELVEILGAKREFVAIIYQNNDKLLLPVEHLNKIDRYIAGSGNIAVLDKLGKGSFAKIKEKVRQKLFAIASNIIALAAKRELIKGVKIECDSLEYIKFMQSAGFEYTKDQIKAIDDISKDLASGKVMDRLISGDVGFGKTEVAMNAIFKTIKSGYSVLFFVPTTLLSSQHYTTLKERFKGFDIDVFKFDRFTSAKEKAEIKKQLQSDKPCVCIGTHALLSIKDLSLGLIIIDEEHKFGVKQKEQLKEISSSCHLLSMSATPIPRSLNMALSSIKSYSTLTTPPQNRLDIRTLVKEWDEKIIKEAIARELRRGGQTFYIHNHIATMESAKKELLGIIPNLKILILHSKIDPKTTEIEMIKFANKEYDVLLCTSIVESGIHLPNVNTIIINNANNFGMADLHQLRGRVGRSDKQGFCYFLVENKLSLSSQSVKRLVSLESNSFLGAGSVLAYHDLEIRGGGNLVGVEQSGHIEAIGYSLYLRMLETQINTLLNQNLAKENKEIELKLSINAFLNSDFISEDRLRLELYRRLSKCSDVKEVYEIQSEIEDRFGRLDIYTLQFIELMAIKVMAIKQDFVYIGNYEQNITLKKQNGESIKLKSKSKDDDDIINEVLVYLRKESSK</sequence>
<dbReference type="Pfam" id="PF00271">
    <property type="entry name" value="Helicase_C"/>
    <property type="match status" value="1"/>
</dbReference>
<keyword evidence="4 9" id="KW-0378">Hydrolase</keyword>
<accession>A0A381DGR9</accession>
<dbReference type="GO" id="GO:0000716">
    <property type="term" value="P:transcription-coupled nucleotide-excision repair, DNA damage recognition"/>
    <property type="evidence" value="ECO:0007669"/>
    <property type="project" value="UniProtKB-UniRule"/>
</dbReference>
<dbReference type="AlphaFoldDB" id="A0A381DGR9"/>
<dbReference type="InterPro" id="IPR001650">
    <property type="entry name" value="Helicase_C-like"/>
</dbReference>
<dbReference type="PROSITE" id="PS51194">
    <property type="entry name" value="HELICASE_CTER"/>
    <property type="match status" value="1"/>
</dbReference>
<dbReference type="SMART" id="SM00982">
    <property type="entry name" value="TRCF"/>
    <property type="match status" value="1"/>
</dbReference>
<evidence type="ECO:0000256" key="8">
    <source>
        <dbReference type="ARBA" id="ARBA00023204"/>
    </source>
</evidence>
<dbReference type="SMART" id="SM01058">
    <property type="entry name" value="CarD_TRCF"/>
    <property type="match status" value="1"/>
</dbReference>
<dbReference type="InterPro" id="IPR014001">
    <property type="entry name" value="Helicase_ATP-bd"/>
</dbReference>
<evidence type="ECO:0000256" key="4">
    <source>
        <dbReference type="ARBA" id="ARBA00022801"/>
    </source>
</evidence>
<keyword evidence="6 9" id="KW-0067">ATP-binding</keyword>
<dbReference type="GO" id="GO:0006355">
    <property type="term" value="P:regulation of DNA-templated transcription"/>
    <property type="evidence" value="ECO:0007669"/>
    <property type="project" value="UniProtKB-UniRule"/>
</dbReference>
<gene>
    <name evidence="9 10" type="primary">mfd</name>
    <name evidence="10" type="ORF">NCTC12475_00082</name>
</gene>
<dbReference type="Gene3D" id="3.40.50.300">
    <property type="entry name" value="P-loop containing nucleotide triphosphate hydrolases"/>
    <property type="match status" value="2"/>
</dbReference>
<comment type="function">
    <text evidence="9">Couples transcription and DNA repair by recognizing RNA polymerase (RNAP) stalled at DNA lesions. Mediates ATP-dependent release of RNAP and its truncated transcript from the DNA, and recruitment of nucleotide excision repair machinery to the damaged site.</text>
</comment>
<dbReference type="NCBIfam" id="TIGR00580">
    <property type="entry name" value="mfd"/>
    <property type="match status" value="1"/>
</dbReference>
<dbReference type="HAMAP" id="MF_00969">
    <property type="entry name" value="TRCF"/>
    <property type="match status" value="1"/>
</dbReference>
<dbReference type="Pfam" id="PF03461">
    <property type="entry name" value="TRCF"/>
    <property type="match status" value="1"/>
</dbReference>
<dbReference type="Proteomes" id="UP000254920">
    <property type="component" value="Unassembled WGS sequence"/>
</dbReference>
<keyword evidence="2 9" id="KW-0547">Nucleotide-binding</keyword>
<dbReference type="SUPFAM" id="SSF52540">
    <property type="entry name" value="P-loop containing nucleoside triphosphate hydrolases"/>
    <property type="match status" value="3"/>
</dbReference>
<evidence type="ECO:0000256" key="9">
    <source>
        <dbReference type="HAMAP-Rule" id="MF_00969"/>
    </source>
</evidence>
<name>A0A381DGR9_9BACT</name>
<dbReference type="PANTHER" id="PTHR47964">
    <property type="entry name" value="ATP-DEPENDENT DNA HELICASE HOMOLOG RECG, CHLOROPLASTIC"/>
    <property type="match status" value="1"/>
</dbReference>
<keyword evidence="11" id="KW-1185">Reference proteome</keyword>
<dbReference type="InterPro" id="IPR037235">
    <property type="entry name" value="TRCF-like_C_D7"/>
</dbReference>
<dbReference type="Pfam" id="PF02559">
    <property type="entry name" value="CarD_TRCF_RID"/>
    <property type="match status" value="1"/>
</dbReference>
<keyword evidence="7 9" id="KW-0238">DNA-binding</keyword>
<dbReference type="Pfam" id="PF17757">
    <property type="entry name" value="UvrB_inter"/>
    <property type="match status" value="1"/>
</dbReference>
<comment type="similarity">
    <text evidence="9">In the N-terminal section; belongs to the UvrB family.</text>
</comment>
<dbReference type="InterPro" id="IPR041471">
    <property type="entry name" value="UvrB_inter"/>
</dbReference>
<dbReference type="Gene3D" id="3.30.2060.10">
    <property type="entry name" value="Penicillin-binding protein 1b domain"/>
    <property type="match status" value="1"/>
</dbReference>
<dbReference type="InterPro" id="IPR011545">
    <property type="entry name" value="DEAD/DEAH_box_helicase_dom"/>
</dbReference>
<organism evidence="10 11">
    <name type="scientific">Campylobacter sputorum subsp. sputorum</name>
    <dbReference type="NCBI Taxonomy" id="32024"/>
    <lineage>
        <taxon>Bacteria</taxon>
        <taxon>Pseudomonadati</taxon>
        <taxon>Campylobacterota</taxon>
        <taxon>Epsilonproteobacteria</taxon>
        <taxon>Campylobacterales</taxon>
        <taxon>Campylobacteraceae</taxon>
        <taxon>Campylobacter</taxon>
    </lineage>
</organism>
<dbReference type="PANTHER" id="PTHR47964:SF1">
    <property type="entry name" value="ATP-DEPENDENT DNA HELICASE HOMOLOG RECG, CHLOROPLASTIC"/>
    <property type="match status" value="1"/>
</dbReference>
<dbReference type="GO" id="GO:0003678">
    <property type="term" value="F:DNA helicase activity"/>
    <property type="evidence" value="ECO:0007669"/>
    <property type="project" value="TreeGrafter"/>
</dbReference>
<evidence type="ECO:0000256" key="5">
    <source>
        <dbReference type="ARBA" id="ARBA00022806"/>
    </source>
</evidence>
<dbReference type="EC" id="3.6.4.-" evidence="9"/>
<dbReference type="Pfam" id="PF00270">
    <property type="entry name" value="DEAD"/>
    <property type="match status" value="1"/>
</dbReference>
<evidence type="ECO:0000256" key="6">
    <source>
        <dbReference type="ARBA" id="ARBA00022840"/>
    </source>
</evidence>
<keyword evidence="3 9" id="KW-0227">DNA damage</keyword>
<dbReference type="InterPro" id="IPR027417">
    <property type="entry name" value="P-loop_NTPase"/>
</dbReference>
<evidence type="ECO:0000313" key="11">
    <source>
        <dbReference type="Proteomes" id="UP000254920"/>
    </source>
</evidence>